<dbReference type="SUPFAM" id="SSF53474">
    <property type="entry name" value="alpha/beta-Hydrolases"/>
    <property type="match status" value="1"/>
</dbReference>
<dbReference type="EMBL" id="CP036263">
    <property type="protein sequence ID" value="QDS99639.1"/>
    <property type="molecule type" value="Genomic_DNA"/>
</dbReference>
<proteinExistence type="predicted"/>
<dbReference type="Gene3D" id="3.40.50.1820">
    <property type="entry name" value="alpha/beta hydrolase"/>
    <property type="match status" value="1"/>
</dbReference>
<keyword evidence="2" id="KW-0732">Signal</keyword>
<keyword evidence="5" id="KW-1185">Reference proteome</keyword>
<dbReference type="OrthoDB" id="1680202at2"/>
<accession>A0A517MXP7</accession>
<dbReference type="KEGG" id="amob:HG15A2_29660"/>
<protein>
    <recommendedName>
        <fullName evidence="3">Haem-binding uptake Tiki superfamily ChaN domain-containing protein</fullName>
    </recommendedName>
</protein>
<gene>
    <name evidence="4" type="ORF">HG15A2_29660</name>
</gene>
<feature type="domain" description="Haem-binding uptake Tiki superfamily ChaN" evidence="3">
    <location>
        <begin position="60"/>
        <end position="267"/>
    </location>
</feature>
<evidence type="ECO:0000313" key="5">
    <source>
        <dbReference type="Proteomes" id="UP000319852"/>
    </source>
</evidence>
<dbReference type="AlphaFoldDB" id="A0A517MXP7"/>
<dbReference type="InterPro" id="IPR007314">
    <property type="entry name" value="Cofac_haem-bd_dom"/>
</dbReference>
<dbReference type="InterPro" id="IPR029058">
    <property type="entry name" value="AB_hydrolase_fold"/>
</dbReference>
<feature type="signal peptide" evidence="2">
    <location>
        <begin position="1"/>
        <end position="23"/>
    </location>
</feature>
<evidence type="ECO:0000259" key="3">
    <source>
        <dbReference type="Pfam" id="PF04187"/>
    </source>
</evidence>
<dbReference type="CDD" id="cd14727">
    <property type="entry name" value="ChanN-like"/>
    <property type="match status" value="1"/>
</dbReference>
<evidence type="ECO:0000313" key="4">
    <source>
        <dbReference type="EMBL" id="QDS99639.1"/>
    </source>
</evidence>
<dbReference type="RefSeq" id="WP_145060821.1">
    <property type="nucleotide sequence ID" value="NZ_CP036263.1"/>
</dbReference>
<evidence type="ECO:0000256" key="1">
    <source>
        <dbReference type="SAM" id="MobiDB-lite"/>
    </source>
</evidence>
<feature type="chain" id="PRO_5021943701" description="Haem-binding uptake Tiki superfamily ChaN domain-containing protein" evidence="2">
    <location>
        <begin position="24"/>
        <end position="723"/>
    </location>
</feature>
<reference evidence="4 5" key="1">
    <citation type="submission" date="2019-02" db="EMBL/GenBank/DDBJ databases">
        <title>Deep-cultivation of Planctomycetes and their phenomic and genomic characterization uncovers novel biology.</title>
        <authorList>
            <person name="Wiegand S."/>
            <person name="Jogler M."/>
            <person name="Boedeker C."/>
            <person name="Pinto D."/>
            <person name="Vollmers J."/>
            <person name="Rivas-Marin E."/>
            <person name="Kohn T."/>
            <person name="Peeters S.H."/>
            <person name="Heuer A."/>
            <person name="Rast P."/>
            <person name="Oberbeckmann S."/>
            <person name="Bunk B."/>
            <person name="Jeske O."/>
            <person name="Meyerdierks A."/>
            <person name="Storesund J.E."/>
            <person name="Kallscheuer N."/>
            <person name="Luecker S."/>
            <person name="Lage O.M."/>
            <person name="Pohl T."/>
            <person name="Merkel B.J."/>
            <person name="Hornburger P."/>
            <person name="Mueller R.-W."/>
            <person name="Bruemmer F."/>
            <person name="Labrenz M."/>
            <person name="Spormann A.M."/>
            <person name="Op den Camp H."/>
            <person name="Overmann J."/>
            <person name="Amann R."/>
            <person name="Jetten M.S.M."/>
            <person name="Mascher T."/>
            <person name="Medema M.H."/>
            <person name="Devos D.P."/>
            <person name="Kaster A.-K."/>
            <person name="Ovreas L."/>
            <person name="Rohde M."/>
            <person name="Galperin M.Y."/>
            <person name="Jogler C."/>
        </authorList>
    </citation>
    <scope>NUCLEOTIDE SEQUENCE [LARGE SCALE GENOMIC DNA]</scope>
    <source>
        <strain evidence="4 5">HG15A2</strain>
    </source>
</reference>
<dbReference type="Pfam" id="PF04187">
    <property type="entry name" value="Cofac_haem_bdg"/>
    <property type="match status" value="1"/>
</dbReference>
<evidence type="ECO:0000256" key="2">
    <source>
        <dbReference type="SAM" id="SignalP"/>
    </source>
</evidence>
<feature type="region of interest" description="Disordered" evidence="1">
    <location>
        <begin position="171"/>
        <end position="195"/>
    </location>
</feature>
<dbReference type="SUPFAM" id="SSF159501">
    <property type="entry name" value="EreA/ChaN-like"/>
    <property type="match status" value="1"/>
</dbReference>
<dbReference type="Gene3D" id="3.40.50.11550">
    <property type="match status" value="1"/>
</dbReference>
<sequence precursor="true">MRWLVAKSSLTLFALITCSGLQARTAFAESPRWAAPPIEQAISIRDGHSEKRLSLDEFLVELSKADVVFLGESHTDETTHRFQLAVYQGLLDLKQKKVVLALEMFERDVQGQLNEYLSSEIDEATFLADARPWINYHEAYRPLIEQAKATGTPAIASNFPQPIRRRLAMESTPSMASLSDKEKKQTPKQYFPNSNEYWRRTDNATRGHQGMMPASSEEERLYSTQSLWDNAMGEACADALDKYPDHCVLHINGGFHSAYRDGTVHQLLKRKPSANIKTVSIVPALNPATSRMQGRSVADYVVYVEARASNIHSGERSVQIGRELKYRFHQPTEIEEGAEVPLLIWLTEDGLTAKEGMAFCKQRFGSSAAIAVVEAPFRAIGEDYAPGGRWYWPDTFAEDTSTLVSGVERIGAYLLRHFPIDADHICVAGEGAGATVATVIAVHSDRMKLSVVAINPRQYSKVKDLPLPLPEFFGDSPPPKRSLLIIADPAQQPWWENELVQYNAVEIPCHFQVASNDPWQCELQELNGVRDALGLATETATVSDSTKYILVESDSARARHWGRLQAYSLSKQGESAVIAASSIPDSTNASKVSVKISSTAVMSDGIIPKCPGPFGGTTILVLPEEISAGDIEKWSEVEANDPLTASSRFHRVRIATTTGEFAVSNVLEKLRDQNRKNILIVPAVFFADLPWLRTLKESTKEFEDQMTLHWMPGLGGRPNLLGR</sequence>
<name>A0A517MXP7_9BACT</name>
<dbReference type="Proteomes" id="UP000319852">
    <property type="component" value="Chromosome"/>
</dbReference>
<organism evidence="4 5">
    <name type="scientific">Adhaeretor mobilis</name>
    <dbReference type="NCBI Taxonomy" id="1930276"/>
    <lineage>
        <taxon>Bacteria</taxon>
        <taxon>Pseudomonadati</taxon>
        <taxon>Planctomycetota</taxon>
        <taxon>Planctomycetia</taxon>
        <taxon>Pirellulales</taxon>
        <taxon>Lacipirellulaceae</taxon>
        <taxon>Adhaeretor</taxon>
    </lineage>
</organism>